<feature type="region of interest" description="Disordered" evidence="1">
    <location>
        <begin position="161"/>
        <end position="180"/>
    </location>
</feature>
<reference evidence="3 4" key="1">
    <citation type="submission" date="2019-01" db="EMBL/GenBank/DDBJ databases">
        <title>Draft Genome and Complete Hox-Cluster Characterization of the Sterlet Sturgeon (Acipenser ruthenus).</title>
        <authorList>
            <person name="Wei Q."/>
        </authorList>
    </citation>
    <scope>NUCLEOTIDE SEQUENCE [LARGE SCALE GENOMIC DNA]</scope>
    <source>
        <strain evidence="3">WHYD16114868_AA</strain>
        <tissue evidence="3">Blood</tissue>
    </source>
</reference>
<dbReference type="Pfam" id="PF00535">
    <property type="entry name" value="Glycos_transf_2"/>
    <property type="match status" value="1"/>
</dbReference>
<sequence>SIILPVHNASSWLQECLQSVLEQDFHGNMELSIFNDASKDDSGSIIEKWTPRLENRGIAIVTSGHNSIQPKGVGYAKNQAVSQSRGKYLCFLDAIIGCQVRREPEGSTERYTRWINGLTQSQLLTQFTHPLELGGCPLRYEGSEQPPLEQETDITWSQLSTWAGKPGSRTPPRRKCPEII</sequence>
<name>A0A444U1Z0_ACIRT</name>
<dbReference type="Proteomes" id="UP000289886">
    <property type="component" value="Unassembled WGS sequence"/>
</dbReference>
<keyword evidence="3" id="KW-0808">Transferase</keyword>
<protein>
    <submittedName>
        <fullName evidence="3">UDP-GlcNAc:betaGal beta-1,3-N-acetylglucosaminyltransferase-like protein 1</fullName>
    </submittedName>
</protein>
<comment type="caution">
    <text evidence="3">The sequence shown here is derived from an EMBL/GenBank/DDBJ whole genome shotgun (WGS) entry which is preliminary data.</text>
</comment>
<dbReference type="InterPro" id="IPR029044">
    <property type="entry name" value="Nucleotide-diphossugar_trans"/>
</dbReference>
<keyword evidence="4" id="KW-1185">Reference proteome</keyword>
<dbReference type="Gene3D" id="3.90.550.10">
    <property type="entry name" value="Spore Coat Polysaccharide Biosynthesis Protein SpsA, Chain A"/>
    <property type="match status" value="1"/>
</dbReference>
<proteinExistence type="predicted"/>
<dbReference type="AlphaFoldDB" id="A0A444U1Z0"/>
<dbReference type="PANTHER" id="PTHR22916:SF3">
    <property type="entry name" value="UDP-GLCNAC:BETAGAL BETA-1,3-N-ACETYLGLUCOSAMINYLTRANSFERASE-LIKE PROTEIN 1"/>
    <property type="match status" value="1"/>
</dbReference>
<keyword evidence="3" id="KW-0328">Glycosyltransferase</keyword>
<dbReference type="GO" id="GO:0016758">
    <property type="term" value="F:hexosyltransferase activity"/>
    <property type="evidence" value="ECO:0007669"/>
    <property type="project" value="UniProtKB-ARBA"/>
</dbReference>
<dbReference type="PANTHER" id="PTHR22916">
    <property type="entry name" value="GLYCOSYLTRANSFERASE"/>
    <property type="match status" value="1"/>
</dbReference>
<gene>
    <name evidence="3" type="ORF">EOD39_9072</name>
</gene>
<accession>A0A444U1Z0</accession>
<dbReference type="InterPro" id="IPR001173">
    <property type="entry name" value="Glyco_trans_2-like"/>
</dbReference>
<feature type="domain" description="Glycosyltransferase 2-like" evidence="2">
    <location>
        <begin position="1"/>
        <end position="94"/>
    </location>
</feature>
<feature type="non-terminal residue" evidence="3">
    <location>
        <position position="1"/>
    </location>
</feature>
<evidence type="ECO:0000313" key="4">
    <source>
        <dbReference type="Proteomes" id="UP000289886"/>
    </source>
</evidence>
<dbReference type="EMBL" id="SCEB01215515">
    <property type="protein sequence ID" value="RXM29160.1"/>
    <property type="molecule type" value="Genomic_DNA"/>
</dbReference>
<organism evidence="3 4">
    <name type="scientific">Acipenser ruthenus</name>
    <name type="common">Sterlet sturgeon</name>
    <dbReference type="NCBI Taxonomy" id="7906"/>
    <lineage>
        <taxon>Eukaryota</taxon>
        <taxon>Metazoa</taxon>
        <taxon>Chordata</taxon>
        <taxon>Craniata</taxon>
        <taxon>Vertebrata</taxon>
        <taxon>Euteleostomi</taxon>
        <taxon>Actinopterygii</taxon>
        <taxon>Chondrostei</taxon>
        <taxon>Acipenseriformes</taxon>
        <taxon>Acipenseridae</taxon>
        <taxon>Acipenser</taxon>
    </lineage>
</organism>
<evidence type="ECO:0000313" key="3">
    <source>
        <dbReference type="EMBL" id="RXM29160.1"/>
    </source>
</evidence>
<evidence type="ECO:0000259" key="2">
    <source>
        <dbReference type="Pfam" id="PF00535"/>
    </source>
</evidence>
<dbReference type="SUPFAM" id="SSF53448">
    <property type="entry name" value="Nucleotide-diphospho-sugar transferases"/>
    <property type="match status" value="1"/>
</dbReference>
<evidence type="ECO:0000256" key="1">
    <source>
        <dbReference type="SAM" id="MobiDB-lite"/>
    </source>
</evidence>